<evidence type="ECO:0000259" key="1">
    <source>
        <dbReference type="Pfam" id="PF08241"/>
    </source>
</evidence>
<sequence>MAKLHLGCGNIKLDGFINIDIRQTPATDRVMDVSNLAEFSDNSVDMIYASHCLEHFSFRIVPDILCEWNRVLRKGGELVVRVPDFDILVNIYLRRRNSDLPEALNFAPEKKYLDTPLKVIRYVLIGKEDNEESILFRIKRVIRLLFCLEKRTLPILVELYNKPFGIIFTSSKMLQSC</sequence>
<feature type="domain" description="Methyltransferase type 11" evidence="1">
    <location>
        <begin position="29"/>
        <end position="80"/>
    </location>
</feature>
<dbReference type="GO" id="GO:0008757">
    <property type="term" value="F:S-adenosylmethionine-dependent methyltransferase activity"/>
    <property type="evidence" value="ECO:0007669"/>
    <property type="project" value="InterPro"/>
</dbReference>
<dbReference type="Gene3D" id="3.40.50.150">
    <property type="entry name" value="Vaccinia Virus protein VP39"/>
    <property type="match status" value="1"/>
</dbReference>
<gene>
    <name evidence="2" type="ORF">S03H2_45038</name>
</gene>
<comment type="caution">
    <text evidence="2">The sequence shown here is derived from an EMBL/GenBank/DDBJ whole genome shotgun (WGS) entry which is preliminary data.</text>
</comment>
<dbReference type="InterPro" id="IPR029063">
    <property type="entry name" value="SAM-dependent_MTases_sf"/>
</dbReference>
<dbReference type="SUPFAM" id="SSF53335">
    <property type="entry name" value="S-adenosyl-L-methionine-dependent methyltransferases"/>
    <property type="match status" value="1"/>
</dbReference>
<evidence type="ECO:0000313" key="2">
    <source>
        <dbReference type="EMBL" id="GAH67829.1"/>
    </source>
</evidence>
<protein>
    <recommendedName>
        <fullName evidence="1">Methyltransferase type 11 domain-containing protein</fullName>
    </recommendedName>
</protein>
<reference evidence="2" key="1">
    <citation type="journal article" date="2014" name="Front. Microbiol.">
        <title>High frequency of phylogenetically diverse reductive dehalogenase-homologous genes in deep subseafloor sedimentary metagenomes.</title>
        <authorList>
            <person name="Kawai M."/>
            <person name="Futagami T."/>
            <person name="Toyoda A."/>
            <person name="Takaki Y."/>
            <person name="Nishi S."/>
            <person name="Hori S."/>
            <person name="Arai W."/>
            <person name="Tsubouchi T."/>
            <person name="Morono Y."/>
            <person name="Uchiyama I."/>
            <person name="Ito T."/>
            <person name="Fujiyama A."/>
            <person name="Inagaki F."/>
            <person name="Takami H."/>
        </authorList>
    </citation>
    <scope>NUCLEOTIDE SEQUENCE</scope>
    <source>
        <strain evidence="2">Expedition CK06-06</strain>
    </source>
</reference>
<accession>X1INY0</accession>
<proteinExistence type="predicted"/>
<dbReference type="EMBL" id="BARU01028195">
    <property type="protein sequence ID" value="GAH67829.1"/>
    <property type="molecule type" value="Genomic_DNA"/>
</dbReference>
<dbReference type="Pfam" id="PF08241">
    <property type="entry name" value="Methyltransf_11"/>
    <property type="match status" value="1"/>
</dbReference>
<dbReference type="InterPro" id="IPR013216">
    <property type="entry name" value="Methyltransf_11"/>
</dbReference>
<name>X1INY0_9ZZZZ</name>
<organism evidence="2">
    <name type="scientific">marine sediment metagenome</name>
    <dbReference type="NCBI Taxonomy" id="412755"/>
    <lineage>
        <taxon>unclassified sequences</taxon>
        <taxon>metagenomes</taxon>
        <taxon>ecological metagenomes</taxon>
    </lineage>
</organism>
<dbReference type="AlphaFoldDB" id="X1INY0"/>